<evidence type="ECO:0000313" key="10">
    <source>
        <dbReference type="EMBL" id="OHA91428.1"/>
    </source>
</evidence>
<comment type="catalytic activity">
    <reaction evidence="7">
        <text>D-ribose 5-phosphate + ATP = 5-phospho-alpha-D-ribose 1-diphosphate + AMP + H(+)</text>
        <dbReference type="Rhea" id="RHEA:15609"/>
        <dbReference type="ChEBI" id="CHEBI:15378"/>
        <dbReference type="ChEBI" id="CHEBI:30616"/>
        <dbReference type="ChEBI" id="CHEBI:58017"/>
        <dbReference type="ChEBI" id="CHEBI:78346"/>
        <dbReference type="ChEBI" id="CHEBI:456215"/>
        <dbReference type="EC" id="2.7.6.1"/>
    </reaction>
</comment>
<evidence type="ECO:0000256" key="6">
    <source>
        <dbReference type="ARBA" id="ARBA00022840"/>
    </source>
</evidence>
<dbReference type="STRING" id="1802737.A2832_02355"/>
<evidence type="ECO:0000313" key="11">
    <source>
        <dbReference type="Proteomes" id="UP000178538"/>
    </source>
</evidence>
<feature type="domain" description="Phosphoribosyltransferase" evidence="8">
    <location>
        <begin position="197"/>
        <end position="268"/>
    </location>
</feature>
<dbReference type="SMART" id="SM01400">
    <property type="entry name" value="Pribosyltran_N"/>
    <property type="match status" value="1"/>
</dbReference>
<feature type="domain" description="Ribose-phosphate pyrophosphokinase N-terminal" evidence="9">
    <location>
        <begin position="40"/>
        <end position="122"/>
    </location>
</feature>
<evidence type="ECO:0000256" key="3">
    <source>
        <dbReference type="ARBA" id="ARBA00022727"/>
    </source>
</evidence>
<dbReference type="InterPro" id="IPR029099">
    <property type="entry name" value="Pribosyltran_N"/>
</dbReference>
<dbReference type="PANTHER" id="PTHR10210">
    <property type="entry name" value="RIBOSE-PHOSPHATE DIPHOSPHOKINASE FAMILY MEMBER"/>
    <property type="match status" value="1"/>
</dbReference>
<evidence type="ECO:0000256" key="7">
    <source>
        <dbReference type="ARBA" id="ARBA00049535"/>
    </source>
</evidence>
<dbReference type="GO" id="GO:0005737">
    <property type="term" value="C:cytoplasm"/>
    <property type="evidence" value="ECO:0007669"/>
    <property type="project" value="TreeGrafter"/>
</dbReference>
<dbReference type="GO" id="GO:0004749">
    <property type="term" value="F:ribose phosphate diphosphokinase activity"/>
    <property type="evidence" value="ECO:0007669"/>
    <property type="project" value="UniProtKB-EC"/>
</dbReference>
<dbReference type="InterPro" id="IPR029057">
    <property type="entry name" value="PRTase-like"/>
</dbReference>
<dbReference type="GO" id="GO:0016301">
    <property type="term" value="F:kinase activity"/>
    <property type="evidence" value="ECO:0007669"/>
    <property type="project" value="UniProtKB-KW"/>
</dbReference>
<dbReference type="InterPro" id="IPR005946">
    <property type="entry name" value="Rib-P_diPkinase"/>
</dbReference>
<name>A0A1G2T339_9BACT</name>
<dbReference type="GO" id="GO:0006015">
    <property type="term" value="P:5-phosphoribose 1-diphosphate biosynthetic process"/>
    <property type="evidence" value="ECO:0007669"/>
    <property type="project" value="TreeGrafter"/>
</dbReference>
<keyword evidence="6" id="KW-0067">ATP-binding</keyword>
<comment type="caution">
    <text evidence="10">The sequence shown here is derived from an EMBL/GenBank/DDBJ whole genome shotgun (WGS) entry which is preliminary data.</text>
</comment>
<evidence type="ECO:0000259" key="9">
    <source>
        <dbReference type="Pfam" id="PF13793"/>
    </source>
</evidence>
<organism evidence="10 11">
    <name type="scientific">Candidatus Zambryskibacteria bacterium RIFCSPHIGHO2_01_FULL_44_22b</name>
    <dbReference type="NCBI Taxonomy" id="1802737"/>
    <lineage>
        <taxon>Bacteria</taxon>
        <taxon>Candidatus Zambryskiibacteriota</taxon>
    </lineage>
</organism>
<dbReference type="SUPFAM" id="SSF53271">
    <property type="entry name" value="PRTase-like"/>
    <property type="match status" value="2"/>
</dbReference>
<keyword evidence="4" id="KW-0547">Nucleotide-binding</keyword>
<dbReference type="GO" id="GO:0006164">
    <property type="term" value="P:purine nucleotide biosynthetic process"/>
    <property type="evidence" value="ECO:0007669"/>
    <property type="project" value="TreeGrafter"/>
</dbReference>
<protein>
    <recommendedName>
        <fullName evidence="1">ribose-phosphate diphosphokinase</fullName>
        <ecNumber evidence="1">2.7.6.1</ecNumber>
    </recommendedName>
</protein>
<dbReference type="Pfam" id="PF00156">
    <property type="entry name" value="Pribosyltran"/>
    <property type="match status" value="1"/>
</dbReference>
<dbReference type="Pfam" id="PF13793">
    <property type="entry name" value="Pribosyltran_N"/>
    <property type="match status" value="1"/>
</dbReference>
<dbReference type="GO" id="GO:0000287">
    <property type="term" value="F:magnesium ion binding"/>
    <property type="evidence" value="ECO:0007669"/>
    <property type="project" value="InterPro"/>
</dbReference>
<dbReference type="EC" id="2.7.6.1" evidence="1"/>
<evidence type="ECO:0000259" key="8">
    <source>
        <dbReference type="Pfam" id="PF00156"/>
    </source>
</evidence>
<keyword evidence="5" id="KW-0418">Kinase</keyword>
<dbReference type="CDD" id="cd06223">
    <property type="entry name" value="PRTases_typeI"/>
    <property type="match status" value="1"/>
</dbReference>
<dbReference type="Proteomes" id="UP000178538">
    <property type="component" value="Unassembled WGS sequence"/>
</dbReference>
<sequence length="305" mass="34349">MSSVLTIIPTLYAQHLARLMKMPEDGEIVYLEGNKEGKRFFPDGEIYVKLPKTELGKRIIVLHTGAPDPNGGIVELEMLLRILINLGYKDIEVFFSYFPYGMQDSPKHPGETNAAENLIQKLTNFYGVNKIYVLDAHFFGQPWFEKYPIKNISPSLLLKQVALKDYPSATFLAPDQGSQRRMVLQGTTKKRINSFEIDIMHDENFISIVKNQTVGVIDDLVETGGTAVKFAELCHKFGAKDVIALVTHGLLDSGIQRLKKSYSKIYLTNSIKHADANIDISALILDEILSVHKVSKGWYDNKNET</sequence>
<evidence type="ECO:0000256" key="4">
    <source>
        <dbReference type="ARBA" id="ARBA00022741"/>
    </source>
</evidence>
<dbReference type="Gene3D" id="3.40.50.2020">
    <property type="match status" value="2"/>
</dbReference>
<gene>
    <name evidence="10" type="ORF">A2832_02355</name>
</gene>
<keyword evidence="3" id="KW-0545">Nucleotide biosynthesis</keyword>
<evidence type="ECO:0000256" key="5">
    <source>
        <dbReference type="ARBA" id="ARBA00022777"/>
    </source>
</evidence>
<dbReference type="GO" id="GO:0005524">
    <property type="term" value="F:ATP binding"/>
    <property type="evidence" value="ECO:0007669"/>
    <property type="project" value="UniProtKB-KW"/>
</dbReference>
<dbReference type="GO" id="GO:0002189">
    <property type="term" value="C:ribose phosphate diphosphokinase complex"/>
    <property type="evidence" value="ECO:0007669"/>
    <property type="project" value="TreeGrafter"/>
</dbReference>
<keyword evidence="2" id="KW-0808">Transferase</keyword>
<evidence type="ECO:0000256" key="2">
    <source>
        <dbReference type="ARBA" id="ARBA00022679"/>
    </source>
</evidence>
<dbReference type="EMBL" id="MHVG01000005">
    <property type="protein sequence ID" value="OHA91428.1"/>
    <property type="molecule type" value="Genomic_DNA"/>
</dbReference>
<accession>A0A1G2T339</accession>
<dbReference type="InterPro" id="IPR000836">
    <property type="entry name" value="PRTase_dom"/>
</dbReference>
<reference evidence="10 11" key="1">
    <citation type="journal article" date="2016" name="Nat. Commun.">
        <title>Thousands of microbial genomes shed light on interconnected biogeochemical processes in an aquifer system.</title>
        <authorList>
            <person name="Anantharaman K."/>
            <person name="Brown C.T."/>
            <person name="Hug L.A."/>
            <person name="Sharon I."/>
            <person name="Castelle C.J."/>
            <person name="Probst A.J."/>
            <person name="Thomas B.C."/>
            <person name="Singh A."/>
            <person name="Wilkins M.J."/>
            <person name="Karaoz U."/>
            <person name="Brodie E.L."/>
            <person name="Williams K.H."/>
            <person name="Hubbard S.S."/>
            <person name="Banfield J.F."/>
        </authorList>
    </citation>
    <scope>NUCLEOTIDE SEQUENCE [LARGE SCALE GENOMIC DNA]</scope>
</reference>
<proteinExistence type="predicted"/>
<evidence type="ECO:0000256" key="1">
    <source>
        <dbReference type="ARBA" id="ARBA00013247"/>
    </source>
</evidence>
<dbReference type="PANTHER" id="PTHR10210:SF32">
    <property type="entry name" value="RIBOSE-PHOSPHATE PYROPHOSPHOKINASE 2"/>
    <property type="match status" value="1"/>
</dbReference>
<dbReference type="AlphaFoldDB" id="A0A1G2T339"/>